<accession>A0ABU3JG04</accession>
<keyword evidence="2" id="KW-1185">Reference proteome</keyword>
<gene>
    <name evidence="1" type="ORF">QNO05_29685</name>
</gene>
<comment type="caution">
    <text evidence="1">The sequence shown here is derived from an EMBL/GenBank/DDBJ whole genome shotgun (WGS) entry which is preliminary data.</text>
</comment>
<evidence type="ECO:0000313" key="1">
    <source>
        <dbReference type="EMBL" id="MDT6973996.1"/>
    </source>
</evidence>
<organism evidence="1 2">
    <name type="scientific">Streptomyces thermocarboxydus</name>
    <dbReference type="NCBI Taxonomy" id="59299"/>
    <lineage>
        <taxon>Bacteria</taxon>
        <taxon>Bacillati</taxon>
        <taxon>Actinomycetota</taxon>
        <taxon>Actinomycetes</taxon>
        <taxon>Kitasatosporales</taxon>
        <taxon>Streptomycetaceae</taxon>
        <taxon>Streptomyces</taxon>
    </lineage>
</organism>
<proteinExistence type="predicted"/>
<dbReference type="EMBL" id="JASKMB010000039">
    <property type="protein sequence ID" value="MDT6973996.1"/>
    <property type="molecule type" value="Genomic_DNA"/>
</dbReference>
<sequence>MTDVTPTMPADHRELTSDLAGIVCDYPYVDPEDSLSSLAHDAMEVMERVDTPEGRRERAGYTVLLHATCWYVAARLFSRSVYTSYTKALEGFRATLDPASCTCPEGSHPKDEDPEYSVGVGVSLLTEAGRAEFVEDYGIDDGKLAVYDCEGFLADLADQAAAHIREAYEANFGDVDVSHLDAQYVLDGGGIDVVAMQEAIRRSYTNNQGPVGLWSARRWLSGQVRDEDRLGLFLTLWMCVNQAYAGLPPAYARDMAAAVDTVGLDVSCGHSRHPWSTAEKSVESRYRAVLHLYAPEDHPDTLVPADLASRDLWECPVQYAELARSAKKDLEGWREMRGGDEGDWEA</sequence>
<evidence type="ECO:0000313" key="2">
    <source>
        <dbReference type="Proteomes" id="UP001257895"/>
    </source>
</evidence>
<reference evidence="1 2" key="1">
    <citation type="submission" date="2023-05" db="EMBL/GenBank/DDBJ databases">
        <title>Streptomyces fuscus sp. nov., a brown-black pigment producing actinomyces isolated from dry sand of Sea duck farm.</title>
        <authorList>
            <person name="Xie J."/>
            <person name="Shen N."/>
        </authorList>
    </citation>
    <scope>NUCLEOTIDE SEQUENCE [LARGE SCALE GENOMIC DNA]</scope>
    <source>
        <strain evidence="1 2">CGMCC 4.1883</strain>
    </source>
</reference>
<dbReference type="RefSeq" id="WP_240801115.1">
    <property type="nucleotide sequence ID" value="NZ_BAAAGV010000050.1"/>
</dbReference>
<dbReference type="Proteomes" id="UP001257895">
    <property type="component" value="Unassembled WGS sequence"/>
</dbReference>
<protein>
    <submittedName>
        <fullName evidence="1">Uncharacterized protein</fullName>
    </submittedName>
</protein>
<name>A0ABU3JG04_9ACTN</name>